<evidence type="ECO:0000256" key="10">
    <source>
        <dbReference type="ARBA" id="ARBA00023065"/>
    </source>
</evidence>
<sequence length="450" mass="48696">MKTSTDMMGKRPVFPLLMAMSLPAMLSMLIQSLYNIVDSMFVAKLGEDALTAVSLAYPLQNLVLSLAVGFGVAVNSCIARGLGAGKKDEVDRIAAHGVLFSVIHSLLFLVMDIFLTRPFLQMFTDSQTVLEYACQYTYIVVGAAFACLFHLLIEKMFQAIGSMLIPMIMQAVGAIVNIILDPILIFGWLGFPAMGVVGAAVATVIGQATALLLSVFFFVKKCPEIHISFKGFQLESKLVKQLYSVAVPSTMMTALPSVLVSILNGILTGISQTAVAFFGIYYKFQTFVYMPTNGLIQGMRPIVSYNYGAGLYGRMKETVRKSMLVIGIFMLAGMLICMLLPGQILDLFSAGEEMRKIGIPALRIISSGFVVSAVGVTLSGTFEAVGKGTSSLAIALIRQLILIPPLSLLLIEWMGLNGVWITFPAAEIAAAAAAFAIYRRFLKKHLISEK</sequence>
<keyword evidence="5" id="KW-0813">Transport</keyword>
<name>A0A4Q7PNN4_9FIRM</name>
<accession>A0A4Q7PNN4</accession>
<feature type="transmembrane region" description="Helical" evidence="13">
    <location>
        <begin position="324"/>
        <end position="344"/>
    </location>
</feature>
<protein>
    <recommendedName>
        <fullName evidence="4">Probable multidrug resistance protein NorM</fullName>
    </recommendedName>
    <alternativeName>
        <fullName evidence="12">Multidrug-efflux transporter</fullName>
    </alternativeName>
</protein>
<evidence type="ECO:0000256" key="8">
    <source>
        <dbReference type="ARBA" id="ARBA00022692"/>
    </source>
</evidence>
<dbReference type="RefSeq" id="WP_130433039.1">
    <property type="nucleotide sequence ID" value="NZ_SGXF01000001.1"/>
</dbReference>
<comment type="similarity">
    <text evidence="3">Belongs to the multi antimicrobial extrusion (MATE) (TC 2.A.66.1) family.</text>
</comment>
<evidence type="ECO:0000256" key="2">
    <source>
        <dbReference type="ARBA" id="ARBA00004651"/>
    </source>
</evidence>
<dbReference type="GO" id="GO:0042910">
    <property type="term" value="F:xenobiotic transmembrane transporter activity"/>
    <property type="evidence" value="ECO:0007669"/>
    <property type="project" value="InterPro"/>
</dbReference>
<feature type="transmembrane region" description="Helical" evidence="13">
    <location>
        <begin position="165"/>
        <end position="189"/>
    </location>
</feature>
<evidence type="ECO:0000256" key="11">
    <source>
        <dbReference type="ARBA" id="ARBA00023136"/>
    </source>
</evidence>
<organism evidence="14 15">
    <name type="scientific">Cuneatibacter caecimuris</name>
    <dbReference type="NCBI Taxonomy" id="1796618"/>
    <lineage>
        <taxon>Bacteria</taxon>
        <taxon>Bacillati</taxon>
        <taxon>Bacillota</taxon>
        <taxon>Clostridia</taxon>
        <taxon>Lachnospirales</taxon>
        <taxon>Lachnospiraceae</taxon>
        <taxon>Cuneatibacter</taxon>
    </lineage>
</organism>
<evidence type="ECO:0000256" key="3">
    <source>
        <dbReference type="ARBA" id="ARBA00010199"/>
    </source>
</evidence>
<evidence type="ECO:0000256" key="12">
    <source>
        <dbReference type="ARBA" id="ARBA00031636"/>
    </source>
</evidence>
<evidence type="ECO:0000256" key="5">
    <source>
        <dbReference type="ARBA" id="ARBA00022448"/>
    </source>
</evidence>
<dbReference type="AlphaFoldDB" id="A0A4Q7PNN4"/>
<comment type="subcellular location">
    <subcellularLocation>
        <location evidence="2">Cell membrane</location>
        <topology evidence="2">Multi-pass membrane protein</topology>
    </subcellularLocation>
</comment>
<feature type="transmembrane region" description="Helical" evidence="13">
    <location>
        <begin position="12"/>
        <end position="34"/>
    </location>
</feature>
<feature type="transmembrane region" description="Helical" evidence="13">
    <location>
        <begin position="262"/>
        <end position="282"/>
    </location>
</feature>
<keyword evidence="15" id="KW-1185">Reference proteome</keyword>
<evidence type="ECO:0000256" key="1">
    <source>
        <dbReference type="ARBA" id="ARBA00003408"/>
    </source>
</evidence>
<evidence type="ECO:0000313" key="14">
    <source>
        <dbReference type="EMBL" id="RZT02562.1"/>
    </source>
</evidence>
<dbReference type="PIRSF" id="PIRSF006603">
    <property type="entry name" value="DinF"/>
    <property type="match status" value="1"/>
</dbReference>
<gene>
    <name evidence="14" type="ORF">EV209_0683</name>
</gene>
<comment type="caution">
    <text evidence="14">The sequence shown here is derived from an EMBL/GenBank/DDBJ whole genome shotgun (WGS) entry which is preliminary data.</text>
</comment>
<dbReference type="PANTHER" id="PTHR43298:SF2">
    <property type="entry name" value="FMN_FAD EXPORTER YEEO-RELATED"/>
    <property type="match status" value="1"/>
</dbReference>
<dbReference type="PANTHER" id="PTHR43298">
    <property type="entry name" value="MULTIDRUG RESISTANCE PROTEIN NORM-RELATED"/>
    <property type="match status" value="1"/>
</dbReference>
<dbReference type="Pfam" id="PF01554">
    <property type="entry name" value="MatE"/>
    <property type="match status" value="2"/>
</dbReference>
<comment type="function">
    <text evidence="1">Multidrug efflux pump.</text>
</comment>
<dbReference type="InterPro" id="IPR048279">
    <property type="entry name" value="MdtK-like"/>
</dbReference>
<keyword evidence="11 13" id="KW-0472">Membrane</keyword>
<dbReference type="InterPro" id="IPR050222">
    <property type="entry name" value="MATE_MdtK"/>
</dbReference>
<evidence type="ECO:0000256" key="9">
    <source>
        <dbReference type="ARBA" id="ARBA00022989"/>
    </source>
</evidence>
<dbReference type="InterPro" id="IPR002528">
    <property type="entry name" value="MATE_fam"/>
</dbReference>
<dbReference type="GO" id="GO:0006811">
    <property type="term" value="P:monoatomic ion transport"/>
    <property type="evidence" value="ECO:0007669"/>
    <property type="project" value="UniProtKB-KW"/>
</dbReference>
<feature type="transmembrane region" description="Helical" evidence="13">
    <location>
        <begin position="195"/>
        <end position="218"/>
    </location>
</feature>
<feature type="transmembrane region" description="Helical" evidence="13">
    <location>
        <begin position="392"/>
        <end position="411"/>
    </location>
</feature>
<proteinExistence type="inferred from homology"/>
<dbReference type="GO" id="GO:0015297">
    <property type="term" value="F:antiporter activity"/>
    <property type="evidence" value="ECO:0007669"/>
    <property type="project" value="UniProtKB-KW"/>
</dbReference>
<evidence type="ECO:0000256" key="13">
    <source>
        <dbReference type="SAM" id="Phobius"/>
    </source>
</evidence>
<dbReference type="NCBIfam" id="TIGR00797">
    <property type="entry name" value="matE"/>
    <property type="match status" value="1"/>
</dbReference>
<keyword evidence="9 13" id="KW-1133">Transmembrane helix</keyword>
<evidence type="ECO:0000256" key="7">
    <source>
        <dbReference type="ARBA" id="ARBA00022475"/>
    </source>
</evidence>
<dbReference type="GO" id="GO:0005886">
    <property type="term" value="C:plasma membrane"/>
    <property type="evidence" value="ECO:0007669"/>
    <property type="project" value="UniProtKB-SubCell"/>
</dbReference>
<dbReference type="Proteomes" id="UP000292927">
    <property type="component" value="Unassembled WGS sequence"/>
</dbReference>
<keyword evidence="10" id="KW-0406">Ion transport</keyword>
<evidence type="ECO:0000256" key="4">
    <source>
        <dbReference type="ARBA" id="ARBA00020268"/>
    </source>
</evidence>
<dbReference type="OrthoDB" id="9811110at2"/>
<feature type="transmembrane region" description="Helical" evidence="13">
    <location>
        <begin position="417"/>
        <end position="438"/>
    </location>
</feature>
<feature type="transmembrane region" description="Helical" evidence="13">
    <location>
        <begin position="364"/>
        <end position="385"/>
    </location>
</feature>
<feature type="transmembrane region" description="Helical" evidence="13">
    <location>
        <begin position="135"/>
        <end position="153"/>
    </location>
</feature>
<evidence type="ECO:0000313" key="15">
    <source>
        <dbReference type="Proteomes" id="UP000292927"/>
    </source>
</evidence>
<reference evidence="14 15" key="1">
    <citation type="submission" date="2019-02" db="EMBL/GenBank/DDBJ databases">
        <title>Genomic Encyclopedia of Type Strains, Phase IV (KMG-IV): sequencing the most valuable type-strain genomes for metagenomic binning, comparative biology and taxonomic classification.</title>
        <authorList>
            <person name="Goeker M."/>
        </authorList>
    </citation>
    <scope>NUCLEOTIDE SEQUENCE [LARGE SCALE GENOMIC DNA]</scope>
    <source>
        <strain evidence="14 15">DSM 29486</strain>
    </source>
</reference>
<feature type="transmembrane region" description="Helical" evidence="13">
    <location>
        <begin position="94"/>
        <end position="115"/>
    </location>
</feature>
<keyword evidence="7" id="KW-1003">Cell membrane</keyword>
<keyword evidence="8 13" id="KW-0812">Transmembrane</keyword>
<keyword evidence="6" id="KW-0050">Antiport</keyword>
<evidence type="ECO:0000256" key="6">
    <source>
        <dbReference type="ARBA" id="ARBA00022449"/>
    </source>
</evidence>
<dbReference type="EMBL" id="SGXF01000001">
    <property type="protein sequence ID" value="RZT02562.1"/>
    <property type="molecule type" value="Genomic_DNA"/>
</dbReference>